<sequence length="592" mass="65968">MAALQTAFHPPAYFNDRNTNSIPISKASLHCSNSTSAQNLPPSSNSAYAFRRMYVSHAIKNHRAKCSEEVNINALRIIVKWFDLIRDVFPGGRWWNLRDFEQNVDGSPIAAEPITVLQALREMWALLADEKWILYTALGALAVAAVSEITIPGILAASVFSAQNGEMLVFYQNSWLLILLCITSGICSGLRSGCFAVANVILVKRLRKAVYRSLLLQDVSFFDTEAVGDLTSRVSTDCQRLSQTVGNDIHMILRNIFQVSVTRYRRIYLLDDFVMASSTVITSNMLYFITDFPNLWAIKLEIVPTRYQKKAALLAQNFVASSNEVLAVIFGGMSILSGHVSTEQLTKYILYCEWLIYAAWRLQDSMSSLLQSVGACAKVPILENVNFSVKANEMVAIVGASGSGKSSLLSLLLRLYEPTKGEILVNGIPLREMDMRWLRENIGYVGQEPHLLHMDIKSNITYGCSRSIVGEEEIESATKNAHAHEFISTLPQGYHTIIDDNLLSGGQKQRIAIARALLRDPIILIFDEATSALDADSEGYIKEILQVLKNNADRRMTMIIVAQRLSTIKEADKIVVLEDGQVVEVNHCVQYS</sequence>
<protein>
    <recommendedName>
        <fullName evidence="13">ATP-binding cassette, subfamily B (MDR/TAP), member 1</fullName>
    </recommendedName>
</protein>
<dbReference type="InterPro" id="IPR011527">
    <property type="entry name" value="ABC1_TM_dom"/>
</dbReference>
<dbReference type="EMBL" id="PNBA02000018">
    <property type="protein sequence ID" value="KAG6392867.1"/>
    <property type="molecule type" value="Genomic_DNA"/>
</dbReference>
<proteinExistence type="predicted"/>
<dbReference type="SMART" id="SM00382">
    <property type="entry name" value="AAA"/>
    <property type="match status" value="1"/>
</dbReference>
<dbReference type="PROSITE" id="PS00211">
    <property type="entry name" value="ABC_TRANSPORTER_1"/>
    <property type="match status" value="1"/>
</dbReference>
<evidence type="ECO:0000256" key="4">
    <source>
        <dbReference type="ARBA" id="ARBA00022741"/>
    </source>
</evidence>
<evidence type="ECO:0000256" key="1">
    <source>
        <dbReference type="ARBA" id="ARBA00004141"/>
    </source>
</evidence>
<evidence type="ECO:0000256" key="8">
    <source>
        <dbReference type="SAM" id="Phobius"/>
    </source>
</evidence>
<dbReference type="PROSITE" id="PS50929">
    <property type="entry name" value="ABC_TM1F"/>
    <property type="match status" value="1"/>
</dbReference>
<evidence type="ECO:0000259" key="9">
    <source>
        <dbReference type="PROSITE" id="PS50893"/>
    </source>
</evidence>
<keyword evidence="4" id="KW-0547">Nucleotide-binding</keyword>
<evidence type="ECO:0000259" key="10">
    <source>
        <dbReference type="PROSITE" id="PS50929"/>
    </source>
</evidence>
<dbReference type="Gene3D" id="3.40.50.300">
    <property type="entry name" value="P-loop containing nucleotide triphosphate hydrolases"/>
    <property type="match status" value="1"/>
</dbReference>
<feature type="domain" description="ABC transporter" evidence="9">
    <location>
        <begin position="360"/>
        <end position="591"/>
    </location>
</feature>
<keyword evidence="6 8" id="KW-1133">Transmembrane helix</keyword>
<dbReference type="PROSITE" id="PS50893">
    <property type="entry name" value="ABC_TRANSPORTER_2"/>
    <property type="match status" value="1"/>
</dbReference>
<dbReference type="InterPro" id="IPR003439">
    <property type="entry name" value="ABC_transporter-like_ATP-bd"/>
</dbReference>
<dbReference type="GO" id="GO:0016020">
    <property type="term" value="C:membrane"/>
    <property type="evidence" value="ECO:0007669"/>
    <property type="project" value="UniProtKB-SubCell"/>
</dbReference>
<feature type="transmembrane region" description="Helical" evidence="8">
    <location>
        <begin position="132"/>
        <end position="155"/>
    </location>
</feature>
<evidence type="ECO:0000256" key="7">
    <source>
        <dbReference type="ARBA" id="ARBA00023136"/>
    </source>
</evidence>
<dbReference type="GO" id="GO:0005737">
    <property type="term" value="C:cytoplasm"/>
    <property type="evidence" value="ECO:0007669"/>
    <property type="project" value="UniProtKB-ARBA"/>
</dbReference>
<dbReference type="Pfam" id="PF00005">
    <property type="entry name" value="ABC_tran"/>
    <property type="match status" value="1"/>
</dbReference>
<dbReference type="InterPro" id="IPR017871">
    <property type="entry name" value="ABC_transporter-like_CS"/>
</dbReference>
<evidence type="ECO:0000313" key="12">
    <source>
        <dbReference type="Proteomes" id="UP000298416"/>
    </source>
</evidence>
<comment type="subcellular location">
    <subcellularLocation>
        <location evidence="1">Membrane</location>
        <topology evidence="1">Multi-pass membrane protein</topology>
    </subcellularLocation>
</comment>
<name>A0A8X8Z6B3_SALSN</name>
<dbReference type="GO" id="GO:0005524">
    <property type="term" value="F:ATP binding"/>
    <property type="evidence" value="ECO:0007669"/>
    <property type="project" value="UniProtKB-KW"/>
</dbReference>
<dbReference type="GO" id="GO:0016887">
    <property type="term" value="F:ATP hydrolysis activity"/>
    <property type="evidence" value="ECO:0007669"/>
    <property type="project" value="InterPro"/>
</dbReference>
<evidence type="ECO:0000313" key="11">
    <source>
        <dbReference type="EMBL" id="KAG6392867.1"/>
    </source>
</evidence>
<evidence type="ECO:0000256" key="2">
    <source>
        <dbReference type="ARBA" id="ARBA00022448"/>
    </source>
</evidence>
<dbReference type="Gene3D" id="1.20.1560.10">
    <property type="entry name" value="ABC transporter type 1, transmembrane domain"/>
    <property type="match status" value="1"/>
</dbReference>
<organism evidence="11">
    <name type="scientific">Salvia splendens</name>
    <name type="common">Scarlet sage</name>
    <dbReference type="NCBI Taxonomy" id="180675"/>
    <lineage>
        <taxon>Eukaryota</taxon>
        <taxon>Viridiplantae</taxon>
        <taxon>Streptophyta</taxon>
        <taxon>Embryophyta</taxon>
        <taxon>Tracheophyta</taxon>
        <taxon>Spermatophyta</taxon>
        <taxon>Magnoliopsida</taxon>
        <taxon>eudicotyledons</taxon>
        <taxon>Gunneridae</taxon>
        <taxon>Pentapetalae</taxon>
        <taxon>asterids</taxon>
        <taxon>lamiids</taxon>
        <taxon>Lamiales</taxon>
        <taxon>Lamiaceae</taxon>
        <taxon>Nepetoideae</taxon>
        <taxon>Mentheae</taxon>
        <taxon>Salviinae</taxon>
        <taxon>Salvia</taxon>
        <taxon>Salvia subgen. Calosphace</taxon>
        <taxon>core Calosphace</taxon>
    </lineage>
</organism>
<dbReference type="InterPro" id="IPR036640">
    <property type="entry name" value="ABC1_TM_sf"/>
</dbReference>
<evidence type="ECO:0008006" key="13">
    <source>
        <dbReference type="Google" id="ProtNLM"/>
    </source>
</evidence>
<gene>
    <name evidence="11" type="ORF">SASPL_147095</name>
</gene>
<feature type="transmembrane region" description="Helical" evidence="8">
    <location>
        <begin position="267"/>
        <end position="289"/>
    </location>
</feature>
<evidence type="ECO:0000256" key="6">
    <source>
        <dbReference type="ARBA" id="ARBA00022989"/>
    </source>
</evidence>
<keyword evidence="5" id="KW-0067">ATP-binding</keyword>
<reference evidence="11" key="1">
    <citation type="submission" date="2018-01" db="EMBL/GenBank/DDBJ databases">
        <authorList>
            <person name="Mao J.F."/>
        </authorList>
    </citation>
    <scope>NUCLEOTIDE SEQUENCE</scope>
    <source>
        <strain evidence="11">Huo1</strain>
        <tissue evidence="11">Leaf</tissue>
    </source>
</reference>
<dbReference type="PANTHER" id="PTHR43394:SF19">
    <property type="entry name" value="ABC TRANSPORTER B FAMILY"/>
    <property type="match status" value="1"/>
</dbReference>
<feature type="transmembrane region" description="Helical" evidence="8">
    <location>
        <begin position="175"/>
        <end position="202"/>
    </location>
</feature>
<keyword evidence="2" id="KW-0813">Transport</keyword>
<feature type="domain" description="ABC transmembrane type-1" evidence="10">
    <location>
        <begin position="137"/>
        <end position="262"/>
    </location>
</feature>
<dbReference type="GO" id="GO:0015421">
    <property type="term" value="F:ABC-type oligopeptide transporter activity"/>
    <property type="evidence" value="ECO:0007669"/>
    <property type="project" value="TreeGrafter"/>
</dbReference>
<dbReference type="InterPro" id="IPR003593">
    <property type="entry name" value="AAA+_ATPase"/>
</dbReference>
<dbReference type="PANTHER" id="PTHR43394">
    <property type="entry name" value="ATP-DEPENDENT PERMEASE MDL1, MITOCHONDRIAL"/>
    <property type="match status" value="1"/>
</dbReference>
<reference evidence="11" key="2">
    <citation type="submission" date="2020-08" db="EMBL/GenBank/DDBJ databases">
        <title>Plant Genome Project.</title>
        <authorList>
            <person name="Zhang R.-G."/>
        </authorList>
    </citation>
    <scope>NUCLEOTIDE SEQUENCE</scope>
    <source>
        <strain evidence="11">Huo1</strain>
        <tissue evidence="11">Leaf</tissue>
    </source>
</reference>
<dbReference type="AlphaFoldDB" id="A0A8X8Z6B3"/>
<dbReference type="Pfam" id="PF00664">
    <property type="entry name" value="ABC_membrane"/>
    <property type="match status" value="1"/>
</dbReference>
<evidence type="ECO:0000256" key="3">
    <source>
        <dbReference type="ARBA" id="ARBA00022692"/>
    </source>
</evidence>
<dbReference type="FunFam" id="3.40.50.300:FF:000604">
    <property type="entry name" value="ABC transporter B family member 28"/>
    <property type="match status" value="1"/>
</dbReference>
<accession>A0A8X8Z6B3</accession>
<keyword evidence="12" id="KW-1185">Reference proteome</keyword>
<comment type="caution">
    <text evidence="11">The sequence shown here is derived from an EMBL/GenBank/DDBJ whole genome shotgun (WGS) entry which is preliminary data.</text>
</comment>
<keyword evidence="7 8" id="KW-0472">Membrane</keyword>
<dbReference type="SUPFAM" id="SSF52540">
    <property type="entry name" value="P-loop containing nucleoside triphosphate hydrolases"/>
    <property type="match status" value="1"/>
</dbReference>
<evidence type="ECO:0000256" key="5">
    <source>
        <dbReference type="ARBA" id="ARBA00022840"/>
    </source>
</evidence>
<dbReference type="InterPro" id="IPR039421">
    <property type="entry name" value="Type_1_exporter"/>
</dbReference>
<dbReference type="SUPFAM" id="SSF90123">
    <property type="entry name" value="ABC transporter transmembrane region"/>
    <property type="match status" value="1"/>
</dbReference>
<keyword evidence="3 8" id="KW-0812">Transmembrane</keyword>
<dbReference type="InterPro" id="IPR027417">
    <property type="entry name" value="P-loop_NTPase"/>
</dbReference>
<dbReference type="Proteomes" id="UP000298416">
    <property type="component" value="Unassembled WGS sequence"/>
</dbReference>